<gene>
    <name evidence="6" type="ORF">METZ01_LOCUS101228</name>
</gene>
<keyword evidence="1" id="KW-0547">Nucleotide-binding</keyword>
<dbReference type="SUPFAM" id="SSF56059">
    <property type="entry name" value="Glutathione synthetase ATP-binding domain-like"/>
    <property type="match status" value="1"/>
</dbReference>
<evidence type="ECO:0000256" key="1">
    <source>
        <dbReference type="ARBA" id="ARBA00022741"/>
    </source>
</evidence>
<evidence type="ECO:0000256" key="2">
    <source>
        <dbReference type="ARBA" id="ARBA00022755"/>
    </source>
</evidence>
<dbReference type="NCBIfam" id="TIGR01161">
    <property type="entry name" value="purK"/>
    <property type="match status" value="1"/>
</dbReference>
<keyword evidence="3" id="KW-0067">ATP-binding</keyword>
<keyword evidence="2" id="KW-0658">Purine biosynthesis</keyword>
<dbReference type="SUPFAM" id="SSF52440">
    <property type="entry name" value="PreATP-grasp domain"/>
    <property type="match status" value="1"/>
</dbReference>
<comment type="pathway">
    <text evidence="4">Purine metabolism.</text>
</comment>
<sequence length="380" mass="41906">MSSVSLVPPGSTLGMLGGGQLGGFFTEAALRMGYKVAVWDPDPLAPAKRHATHSIDASFDDEEQIKIFSNIVDAISFEWENVPNHLVSKLENGNLVKPGSKSLKLAQNRIEEKTFLSSNTFPVTSHEFVLNVEEFKAIKVPKPWIVKTATLGYDGHGQWKVENDNQESELLKTIHGESWVIEAVVDYRLEMSVIVVSDGKGDLIAYPPTENTHEGGILRMSISPPRLTNEIQNRAVELAKEVIGSLGDAGVFCVEMFLTTKDEILVNEIAPRPHNSGHHTIEAFSISQYESQVRALVGLPVIKPDFLNASVLLNILGEEANILNDSDHQFKLYSDSSARLYMYGKQSVRPRRKMGHVMFLGNSVASLISKAENTILALKV</sequence>
<dbReference type="InterPro" id="IPR011054">
    <property type="entry name" value="Rudment_hybrid_motif"/>
</dbReference>
<dbReference type="InterPro" id="IPR016185">
    <property type="entry name" value="PreATP-grasp_dom_sf"/>
</dbReference>
<dbReference type="Pfam" id="PF17769">
    <property type="entry name" value="PurK_C"/>
    <property type="match status" value="1"/>
</dbReference>
<dbReference type="Pfam" id="PF22660">
    <property type="entry name" value="RS_preATP-grasp-like"/>
    <property type="match status" value="1"/>
</dbReference>
<organism evidence="6">
    <name type="scientific">marine metagenome</name>
    <dbReference type="NCBI Taxonomy" id="408172"/>
    <lineage>
        <taxon>unclassified sequences</taxon>
        <taxon>metagenomes</taxon>
        <taxon>ecological metagenomes</taxon>
    </lineage>
</organism>
<dbReference type="GO" id="GO:0005524">
    <property type="term" value="F:ATP binding"/>
    <property type="evidence" value="ECO:0007669"/>
    <property type="project" value="UniProtKB-KW"/>
</dbReference>
<dbReference type="Gene3D" id="3.30.470.20">
    <property type="entry name" value="ATP-grasp fold, B domain"/>
    <property type="match status" value="1"/>
</dbReference>
<dbReference type="InterPro" id="IPR013815">
    <property type="entry name" value="ATP_grasp_subdomain_1"/>
</dbReference>
<dbReference type="GO" id="GO:0046872">
    <property type="term" value="F:metal ion binding"/>
    <property type="evidence" value="ECO:0007669"/>
    <property type="project" value="InterPro"/>
</dbReference>
<dbReference type="Gene3D" id="3.40.50.20">
    <property type="match status" value="1"/>
</dbReference>
<evidence type="ECO:0000313" key="6">
    <source>
        <dbReference type="EMBL" id="SVA48374.1"/>
    </source>
</evidence>
<protein>
    <recommendedName>
        <fullName evidence="5">ATP-grasp domain-containing protein</fullName>
    </recommendedName>
</protein>
<dbReference type="AlphaFoldDB" id="A0A381W785"/>
<dbReference type="SUPFAM" id="SSF51246">
    <property type="entry name" value="Rudiment single hybrid motif"/>
    <property type="match status" value="1"/>
</dbReference>
<dbReference type="InterPro" id="IPR054350">
    <property type="entry name" value="PurT/PurK_preATP-grasp"/>
</dbReference>
<dbReference type="PROSITE" id="PS50975">
    <property type="entry name" value="ATP_GRASP"/>
    <property type="match status" value="1"/>
</dbReference>
<reference evidence="6" key="1">
    <citation type="submission" date="2018-05" db="EMBL/GenBank/DDBJ databases">
        <authorList>
            <person name="Lanie J.A."/>
            <person name="Ng W.-L."/>
            <person name="Kazmierczak K.M."/>
            <person name="Andrzejewski T.M."/>
            <person name="Davidsen T.M."/>
            <person name="Wayne K.J."/>
            <person name="Tettelin H."/>
            <person name="Glass J.I."/>
            <person name="Rusch D."/>
            <person name="Podicherti R."/>
            <person name="Tsui H.-C.T."/>
            <person name="Winkler M.E."/>
        </authorList>
    </citation>
    <scope>NUCLEOTIDE SEQUENCE</scope>
</reference>
<dbReference type="InterPro" id="IPR040686">
    <property type="entry name" value="PurK_C"/>
</dbReference>
<dbReference type="Gene3D" id="3.30.1490.20">
    <property type="entry name" value="ATP-grasp fold, A domain"/>
    <property type="match status" value="1"/>
</dbReference>
<dbReference type="GO" id="GO:0005829">
    <property type="term" value="C:cytosol"/>
    <property type="evidence" value="ECO:0007669"/>
    <property type="project" value="TreeGrafter"/>
</dbReference>
<feature type="domain" description="ATP-grasp" evidence="5">
    <location>
        <begin position="113"/>
        <end position="297"/>
    </location>
</feature>
<accession>A0A381W785</accession>
<evidence type="ECO:0000256" key="4">
    <source>
        <dbReference type="ARBA" id="ARBA00025704"/>
    </source>
</evidence>
<proteinExistence type="inferred from homology"/>
<dbReference type="PANTHER" id="PTHR11609">
    <property type="entry name" value="PURINE BIOSYNTHESIS PROTEIN 6/7, PUR6/7"/>
    <property type="match status" value="1"/>
</dbReference>
<evidence type="ECO:0000256" key="3">
    <source>
        <dbReference type="ARBA" id="ARBA00022840"/>
    </source>
</evidence>
<dbReference type="GO" id="GO:0004638">
    <property type="term" value="F:phosphoribosylaminoimidazole carboxylase activity"/>
    <property type="evidence" value="ECO:0007669"/>
    <property type="project" value="InterPro"/>
</dbReference>
<dbReference type="GO" id="GO:0006189">
    <property type="term" value="P:'de novo' IMP biosynthetic process"/>
    <property type="evidence" value="ECO:0007669"/>
    <property type="project" value="InterPro"/>
</dbReference>
<evidence type="ECO:0000259" key="5">
    <source>
        <dbReference type="PROSITE" id="PS50975"/>
    </source>
</evidence>
<name>A0A381W785_9ZZZZ</name>
<dbReference type="NCBIfam" id="NF004679">
    <property type="entry name" value="PRK06019.1-5"/>
    <property type="match status" value="1"/>
</dbReference>
<dbReference type="InterPro" id="IPR005875">
    <property type="entry name" value="PurK"/>
</dbReference>
<dbReference type="InterPro" id="IPR003135">
    <property type="entry name" value="ATP-grasp_carboxylate-amine"/>
</dbReference>
<dbReference type="PANTHER" id="PTHR11609:SF5">
    <property type="entry name" value="PHOSPHORIBOSYLAMINOIMIDAZOLE CARBOXYLASE"/>
    <property type="match status" value="1"/>
</dbReference>
<dbReference type="Pfam" id="PF02222">
    <property type="entry name" value="ATP-grasp"/>
    <property type="match status" value="1"/>
</dbReference>
<dbReference type="InterPro" id="IPR011761">
    <property type="entry name" value="ATP-grasp"/>
</dbReference>
<dbReference type="HAMAP" id="MF_01928">
    <property type="entry name" value="PurK"/>
    <property type="match status" value="1"/>
</dbReference>
<dbReference type="EMBL" id="UINC01010916">
    <property type="protein sequence ID" value="SVA48374.1"/>
    <property type="molecule type" value="Genomic_DNA"/>
</dbReference>